<keyword evidence="1" id="KW-0472">Membrane</keyword>
<keyword evidence="1" id="KW-1133">Transmembrane helix</keyword>
<proteinExistence type="predicted"/>
<dbReference type="EMBL" id="LJQA01000206">
    <property type="protein sequence ID" value="KPW98269.1"/>
    <property type="molecule type" value="Genomic_DNA"/>
</dbReference>
<evidence type="ECO:0000313" key="3">
    <source>
        <dbReference type="Proteomes" id="UP000050356"/>
    </source>
</evidence>
<comment type="caution">
    <text evidence="2">The sequence shown here is derived from an EMBL/GenBank/DDBJ whole genome shotgun (WGS) entry which is preliminary data.</text>
</comment>
<dbReference type="AlphaFoldDB" id="A0A0P9NLJ1"/>
<organism evidence="2 3">
    <name type="scientific">Pseudomonas syringae pv. cerasicola</name>
    <dbReference type="NCBI Taxonomy" id="264451"/>
    <lineage>
        <taxon>Bacteria</taxon>
        <taxon>Pseudomonadati</taxon>
        <taxon>Pseudomonadota</taxon>
        <taxon>Gammaproteobacteria</taxon>
        <taxon>Pseudomonadales</taxon>
        <taxon>Pseudomonadaceae</taxon>
        <taxon>Pseudomonas</taxon>
        <taxon>Pseudomonas syringae</taxon>
    </lineage>
</organism>
<gene>
    <name evidence="2" type="ORF">ALO50_03152</name>
</gene>
<evidence type="ECO:0000313" key="2">
    <source>
        <dbReference type="EMBL" id="KPW98269.1"/>
    </source>
</evidence>
<evidence type="ECO:0000256" key="1">
    <source>
        <dbReference type="SAM" id="Phobius"/>
    </source>
</evidence>
<dbReference type="Proteomes" id="UP000050356">
    <property type="component" value="Unassembled WGS sequence"/>
</dbReference>
<sequence>MPGNLTLFGPKVPYQHHQSKPITAPKQNADDILKEASLQRWSWTKCLQYRPRHGVEGSRYMPVHKPRIRYGRWMFLLLGILPVAFWYFSSPVVAVNFSRNSKEEFRYVWNTQDRIHRGDIRHGGSAVEFSYIFPDKDFFMMFDWWTDKGFKRCIDITPKWGSTIDIYLDDIGRIDTAKTAPDVIARLKQCPGRPDPFRP</sequence>
<feature type="transmembrane region" description="Helical" evidence="1">
    <location>
        <begin position="70"/>
        <end position="88"/>
    </location>
</feature>
<dbReference type="PATRIC" id="fig|264451.4.peg.4354"/>
<keyword evidence="1" id="KW-0812">Transmembrane</keyword>
<accession>A0A0P9NLJ1</accession>
<protein>
    <submittedName>
        <fullName evidence="2">Uncharacterized protein</fullName>
    </submittedName>
</protein>
<name>A0A0P9NLJ1_PSESX</name>
<reference evidence="2 3" key="1">
    <citation type="submission" date="2015-09" db="EMBL/GenBank/DDBJ databases">
        <title>Genome announcement of multiple Pseudomonas syringae strains.</title>
        <authorList>
            <person name="Thakur S."/>
            <person name="Wang P.W."/>
            <person name="Gong Y."/>
            <person name="Weir B.S."/>
            <person name="Guttman D.S."/>
        </authorList>
    </citation>
    <scope>NUCLEOTIDE SEQUENCE [LARGE SCALE GENOMIC DNA]</scope>
    <source>
        <strain evidence="2 3">ICMP17524</strain>
    </source>
</reference>